<evidence type="ECO:0008006" key="5">
    <source>
        <dbReference type="Google" id="ProtNLM"/>
    </source>
</evidence>
<dbReference type="Proteomes" id="UP001229251">
    <property type="component" value="Unassembled WGS sequence"/>
</dbReference>
<dbReference type="RefSeq" id="WP_285066072.1">
    <property type="nucleotide sequence ID" value="NZ_JASOOE010000011.1"/>
</dbReference>
<name>A0AAJ1Q6D2_9LACT</name>
<comment type="caution">
    <text evidence="3">The sequence shown here is derived from an EMBL/GenBank/DDBJ whole genome shotgun (WGS) entry which is preliminary data.</text>
</comment>
<accession>A0AAJ1Q6D2</accession>
<keyword evidence="2" id="KW-0732">Signal</keyword>
<protein>
    <recommendedName>
        <fullName evidence="5">DUF3298 domain-containing protein</fullName>
    </recommendedName>
</protein>
<dbReference type="AlphaFoldDB" id="A0AAJ1Q6D2"/>
<feature type="signal peptide" evidence="2">
    <location>
        <begin position="1"/>
        <end position="27"/>
    </location>
</feature>
<sequence>MKHKIVTYPLLLSLLAGAFQSLTPIQASESSTADSTEEVLQYSKAGTKSKDEHAIHGHHHHYHDDEENEDLPDHIQSIKSSFVDNHHHGHHFKRANFIPEEILNPDDSTYQAPKEVADYQGFYQGALRIKDLDLDLKIILSIEEDGLFNLAYYFVQDEAKQGQRFYEDGQGELQSRPAIYQDLVIMTGGLKEGEGGLYGGLIRKTLSPVVLLGQKGQPAALYPYTNMAYDLRETYSKYRIYQNVGLYLAEGNVYVDVNHLIGLDSKNSYQLELAPTKEKSEDHFLVEKHSYEILQESFDRYLVDHNDFAFHFETANDFLQEILAMHLQTNRSFPLDTKVEMVDPSHVKVDLGEGRSIKWAFMIDQTELYVYDGKSLYLAEDLHDEGGIYHADQWIKSKN</sequence>
<reference evidence="3" key="1">
    <citation type="submission" date="2023-05" db="EMBL/GenBank/DDBJ databases">
        <title>Cataloging the Phylogenetic Diversity of Human Bladder Bacteria.</title>
        <authorList>
            <person name="Du J."/>
        </authorList>
    </citation>
    <scope>NUCLEOTIDE SEQUENCE</scope>
    <source>
        <strain evidence="3">UMB1231</strain>
    </source>
</reference>
<feature type="region of interest" description="Disordered" evidence="1">
    <location>
        <begin position="47"/>
        <end position="69"/>
    </location>
</feature>
<evidence type="ECO:0000256" key="2">
    <source>
        <dbReference type="SAM" id="SignalP"/>
    </source>
</evidence>
<evidence type="ECO:0000313" key="3">
    <source>
        <dbReference type="EMBL" id="MDK7187619.1"/>
    </source>
</evidence>
<evidence type="ECO:0000313" key="4">
    <source>
        <dbReference type="Proteomes" id="UP001229251"/>
    </source>
</evidence>
<evidence type="ECO:0000256" key="1">
    <source>
        <dbReference type="SAM" id="MobiDB-lite"/>
    </source>
</evidence>
<dbReference type="EMBL" id="JASOOE010000011">
    <property type="protein sequence ID" value="MDK7187619.1"/>
    <property type="molecule type" value="Genomic_DNA"/>
</dbReference>
<proteinExistence type="predicted"/>
<feature type="chain" id="PRO_5042601776" description="DUF3298 domain-containing protein" evidence="2">
    <location>
        <begin position="28"/>
        <end position="399"/>
    </location>
</feature>
<organism evidence="3 4">
    <name type="scientific">Facklamia hominis</name>
    <dbReference type="NCBI Taxonomy" id="178214"/>
    <lineage>
        <taxon>Bacteria</taxon>
        <taxon>Bacillati</taxon>
        <taxon>Bacillota</taxon>
        <taxon>Bacilli</taxon>
        <taxon>Lactobacillales</taxon>
        <taxon>Aerococcaceae</taxon>
        <taxon>Facklamia</taxon>
    </lineage>
</organism>
<gene>
    <name evidence="3" type="ORF">QP433_06465</name>
</gene>